<dbReference type="Proteomes" id="UP001527866">
    <property type="component" value="Unassembled WGS sequence"/>
</dbReference>
<organism evidence="8 9">
    <name type="scientific">Nocardiopsis endophytica</name>
    <dbReference type="NCBI Taxonomy" id="3018445"/>
    <lineage>
        <taxon>Bacteria</taxon>
        <taxon>Bacillati</taxon>
        <taxon>Actinomycetota</taxon>
        <taxon>Actinomycetes</taxon>
        <taxon>Streptosporangiales</taxon>
        <taxon>Nocardiopsidaceae</taxon>
        <taxon>Nocardiopsis</taxon>
    </lineage>
</organism>
<dbReference type="InterPro" id="IPR019999">
    <property type="entry name" value="Anth_synth_I-like"/>
</dbReference>
<keyword evidence="4 8" id="KW-0413">Isomerase</keyword>
<dbReference type="PANTHER" id="PTHR42839:SF2">
    <property type="entry name" value="ISOCHORISMATE SYNTHASE ENTC"/>
    <property type="match status" value="1"/>
</dbReference>
<comment type="similarity">
    <text evidence="2">Belongs to the isochorismate synthase family.</text>
</comment>
<protein>
    <recommendedName>
        <fullName evidence="3">isochorismate synthase</fullName>
        <ecNumber evidence="3">5.4.4.2</ecNumber>
    </recommendedName>
    <alternativeName>
        <fullName evidence="5">Isochorismate mutase</fullName>
    </alternativeName>
</protein>
<evidence type="ECO:0000313" key="8">
    <source>
        <dbReference type="EMBL" id="MDA2814902.1"/>
    </source>
</evidence>
<evidence type="ECO:0000313" key="9">
    <source>
        <dbReference type="Proteomes" id="UP001527866"/>
    </source>
</evidence>
<dbReference type="NCBIfam" id="TIGR00543">
    <property type="entry name" value="isochor_syn"/>
    <property type="match status" value="1"/>
</dbReference>
<dbReference type="GO" id="GO:0008909">
    <property type="term" value="F:isochorismate synthase activity"/>
    <property type="evidence" value="ECO:0007669"/>
    <property type="project" value="UniProtKB-EC"/>
</dbReference>
<dbReference type="PANTHER" id="PTHR42839">
    <property type="entry name" value="ISOCHORISMATE SYNTHASE ENTC"/>
    <property type="match status" value="1"/>
</dbReference>
<evidence type="ECO:0000259" key="7">
    <source>
        <dbReference type="Pfam" id="PF00425"/>
    </source>
</evidence>
<dbReference type="Pfam" id="PF00425">
    <property type="entry name" value="Chorismate_bind"/>
    <property type="match status" value="1"/>
</dbReference>
<dbReference type="InterPro" id="IPR015890">
    <property type="entry name" value="Chorismate_C"/>
</dbReference>
<evidence type="ECO:0000256" key="1">
    <source>
        <dbReference type="ARBA" id="ARBA00000799"/>
    </source>
</evidence>
<gene>
    <name evidence="8" type="ORF">O4J56_29925</name>
</gene>
<reference evidence="8 9" key="1">
    <citation type="submission" date="2023-01" db="EMBL/GenBank/DDBJ databases">
        <title>Draft genome sequence of Nocardiopsis sp. RSe5-2 isolated from halophytes.</title>
        <authorList>
            <person name="Duangmal K."/>
            <person name="Chantavorakit T."/>
        </authorList>
    </citation>
    <scope>NUCLEOTIDE SEQUENCE [LARGE SCALE GENOMIC DNA]</scope>
    <source>
        <strain evidence="8 9">RSe5-2</strain>
    </source>
</reference>
<feature type="region of interest" description="Disordered" evidence="6">
    <location>
        <begin position="211"/>
        <end position="230"/>
    </location>
</feature>
<dbReference type="SUPFAM" id="SSF56322">
    <property type="entry name" value="ADC synthase"/>
    <property type="match status" value="1"/>
</dbReference>
<evidence type="ECO:0000256" key="2">
    <source>
        <dbReference type="ARBA" id="ARBA00005297"/>
    </source>
</evidence>
<comment type="caution">
    <text evidence="8">The sequence shown here is derived from an EMBL/GenBank/DDBJ whole genome shotgun (WGS) entry which is preliminary data.</text>
</comment>
<evidence type="ECO:0000256" key="6">
    <source>
        <dbReference type="SAM" id="MobiDB-lite"/>
    </source>
</evidence>
<dbReference type="InterPro" id="IPR005801">
    <property type="entry name" value="ADC_synthase"/>
</dbReference>
<dbReference type="Gene3D" id="3.60.120.10">
    <property type="entry name" value="Anthranilate synthase"/>
    <property type="match status" value="1"/>
</dbReference>
<accession>A0ABT4UEY4</accession>
<evidence type="ECO:0000256" key="5">
    <source>
        <dbReference type="ARBA" id="ARBA00041564"/>
    </source>
</evidence>
<dbReference type="EMBL" id="JAQFWQ010000152">
    <property type="protein sequence ID" value="MDA2814902.1"/>
    <property type="molecule type" value="Genomic_DNA"/>
</dbReference>
<feature type="domain" description="Chorismate-utilising enzyme C-terminal" evidence="7">
    <location>
        <begin position="124"/>
        <end position="386"/>
    </location>
</feature>
<evidence type="ECO:0000256" key="4">
    <source>
        <dbReference type="ARBA" id="ARBA00023235"/>
    </source>
</evidence>
<comment type="catalytic activity">
    <reaction evidence="1">
        <text>chorismate = isochorismate</text>
        <dbReference type="Rhea" id="RHEA:18985"/>
        <dbReference type="ChEBI" id="CHEBI:29748"/>
        <dbReference type="ChEBI" id="CHEBI:29780"/>
        <dbReference type="EC" id="5.4.4.2"/>
    </reaction>
</comment>
<dbReference type="InterPro" id="IPR004561">
    <property type="entry name" value="IsoChor_synthase"/>
</dbReference>
<evidence type="ECO:0000256" key="3">
    <source>
        <dbReference type="ARBA" id="ARBA00012824"/>
    </source>
</evidence>
<keyword evidence="9" id="KW-1185">Reference proteome</keyword>
<name>A0ABT4UEY4_9ACTN</name>
<dbReference type="PRINTS" id="PR00095">
    <property type="entry name" value="ANTSNTHASEI"/>
</dbReference>
<sequence length="400" mass="41249">MPHASTDRPAADETDLPGDLLAAYAPGTALIATPERTLLGEGVLEAADDPAHVPAMLDAVRASGRAQDPVAMGAIPFAPDAPARLVVPATVRTAGPAAEAPAPPEVERRPLPGPWRAEAVPEPETHRKAVAEVLAALGGGEGAPLDKVVLARCLRMTGPGPVDAGQVLRNLAWRDPSGFTFAVDLPPRGAPGPRTFVGASPELLLSKRGGTVVSNPLAGSRPRSADPTRDQRNAVELLASAKDRREHALVVEAVADGLRPYCTDLDVPSEPELVRTATMWHLSTRVAGALADPRTPSVVLAAALHPTPAVCGTPTGAARAAIAGIEPFDRGFYTGAVGYTRADGDGEWAVAIRCADIAGDTLDLFAGGGIVEGSDPAEELAETSAKLRTLLLALGVNQRL</sequence>
<proteinExistence type="inferred from homology"/>
<dbReference type="EC" id="5.4.4.2" evidence="3"/>
<dbReference type="RefSeq" id="WP_270690449.1">
    <property type="nucleotide sequence ID" value="NZ_JAQFWQ010000152.1"/>
</dbReference>